<sequence length="99" mass="11412">MTEKLEPPERDPDDPYNRSAAPHAARVMTAICLFGLLRWPQISNSWRLVGSRGSEMKNRDNNTRLWTDVGVLETASSWLNPDDFILEFGFTVQMFDRKP</sequence>
<protein>
    <submittedName>
        <fullName evidence="2">Uncharacterized protein</fullName>
    </submittedName>
</protein>
<name>A0A4Z2GTY8_9TELE</name>
<dbReference type="Proteomes" id="UP000314294">
    <property type="component" value="Unassembled WGS sequence"/>
</dbReference>
<keyword evidence="3" id="KW-1185">Reference proteome</keyword>
<dbReference type="AlphaFoldDB" id="A0A4Z2GTY8"/>
<evidence type="ECO:0000313" key="3">
    <source>
        <dbReference type="Proteomes" id="UP000314294"/>
    </source>
</evidence>
<evidence type="ECO:0000313" key="2">
    <source>
        <dbReference type="EMBL" id="TNN56074.1"/>
    </source>
</evidence>
<reference evidence="2 3" key="1">
    <citation type="submission" date="2019-03" db="EMBL/GenBank/DDBJ databases">
        <title>First draft genome of Liparis tanakae, snailfish: a comprehensive survey of snailfish specific genes.</title>
        <authorList>
            <person name="Kim W."/>
            <person name="Song I."/>
            <person name="Jeong J.-H."/>
            <person name="Kim D."/>
            <person name="Kim S."/>
            <person name="Ryu S."/>
            <person name="Song J.Y."/>
            <person name="Lee S.K."/>
        </authorList>
    </citation>
    <scope>NUCLEOTIDE SEQUENCE [LARGE SCALE GENOMIC DNA]</scope>
    <source>
        <tissue evidence="2">Muscle</tissue>
    </source>
</reference>
<comment type="caution">
    <text evidence="2">The sequence shown here is derived from an EMBL/GenBank/DDBJ whole genome shotgun (WGS) entry which is preliminary data.</text>
</comment>
<organism evidence="2 3">
    <name type="scientific">Liparis tanakae</name>
    <name type="common">Tanaka's snailfish</name>
    <dbReference type="NCBI Taxonomy" id="230148"/>
    <lineage>
        <taxon>Eukaryota</taxon>
        <taxon>Metazoa</taxon>
        <taxon>Chordata</taxon>
        <taxon>Craniata</taxon>
        <taxon>Vertebrata</taxon>
        <taxon>Euteleostomi</taxon>
        <taxon>Actinopterygii</taxon>
        <taxon>Neopterygii</taxon>
        <taxon>Teleostei</taxon>
        <taxon>Neoteleostei</taxon>
        <taxon>Acanthomorphata</taxon>
        <taxon>Eupercaria</taxon>
        <taxon>Perciformes</taxon>
        <taxon>Cottioidei</taxon>
        <taxon>Cottales</taxon>
        <taxon>Liparidae</taxon>
        <taxon>Liparis</taxon>
    </lineage>
</organism>
<dbReference type="EMBL" id="SRLO01000437">
    <property type="protein sequence ID" value="TNN56074.1"/>
    <property type="molecule type" value="Genomic_DNA"/>
</dbReference>
<accession>A0A4Z2GTY8</accession>
<evidence type="ECO:0000256" key="1">
    <source>
        <dbReference type="SAM" id="MobiDB-lite"/>
    </source>
</evidence>
<feature type="compositionally biased region" description="Basic and acidic residues" evidence="1">
    <location>
        <begin position="1"/>
        <end position="16"/>
    </location>
</feature>
<feature type="region of interest" description="Disordered" evidence="1">
    <location>
        <begin position="1"/>
        <end position="20"/>
    </location>
</feature>
<proteinExistence type="predicted"/>
<gene>
    <name evidence="2" type="ORF">EYF80_033705</name>
</gene>